<dbReference type="EMBL" id="VSWD01000011">
    <property type="protein sequence ID" value="KAK3087568.1"/>
    <property type="molecule type" value="Genomic_DNA"/>
</dbReference>
<feature type="binding site" evidence="13">
    <location>
        <position position="107"/>
    </location>
    <ligand>
        <name>Fe cation</name>
        <dbReference type="ChEBI" id="CHEBI:24875"/>
        <label>1</label>
    </ligand>
</feature>
<dbReference type="Proteomes" id="UP001186944">
    <property type="component" value="Unassembled WGS sequence"/>
</dbReference>
<feature type="binding site" evidence="13">
    <location>
        <position position="262"/>
    </location>
    <ligand>
        <name>Fe cation</name>
        <dbReference type="ChEBI" id="CHEBI:24875"/>
        <label>1</label>
    </ligand>
</feature>
<evidence type="ECO:0000256" key="5">
    <source>
        <dbReference type="ARBA" id="ARBA00019269"/>
    </source>
</evidence>
<evidence type="ECO:0000256" key="3">
    <source>
        <dbReference type="ARBA" id="ARBA00005286"/>
    </source>
</evidence>
<name>A0AA89BN45_PINIB</name>
<keyword evidence="16" id="KW-1185">Reference proteome</keyword>
<dbReference type="InterPro" id="IPR007828">
    <property type="entry name" value="Inositol_oxygenase"/>
</dbReference>
<comment type="similarity">
    <text evidence="3 14">Belongs to the myo-inositol oxygenase family.</text>
</comment>
<evidence type="ECO:0000256" key="1">
    <source>
        <dbReference type="ARBA" id="ARBA00004496"/>
    </source>
</evidence>
<evidence type="ECO:0000256" key="14">
    <source>
        <dbReference type="RuleBase" id="RU367039"/>
    </source>
</evidence>
<evidence type="ECO:0000256" key="9">
    <source>
        <dbReference type="ARBA" id="ARBA00023004"/>
    </source>
</evidence>
<evidence type="ECO:0000256" key="11">
    <source>
        <dbReference type="ARBA" id="ARBA00048271"/>
    </source>
</evidence>
<comment type="cofactor">
    <cofactor evidence="13 14">
        <name>Fe cation</name>
        <dbReference type="ChEBI" id="CHEBI:24875"/>
    </cofactor>
    <text evidence="13 14">Binds 2 iron ions per subunit.</text>
</comment>
<protein>
    <recommendedName>
        <fullName evidence="5 14">Inositol oxygenase</fullName>
        <ecNumber evidence="4 14">1.13.99.1</ecNumber>
    </recommendedName>
    <alternativeName>
        <fullName evidence="10 14">Myo-inositol oxygenase</fullName>
    </alternativeName>
</protein>
<dbReference type="EC" id="1.13.99.1" evidence="4 14"/>
<accession>A0AA89BN45</accession>
<dbReference type="SUPFAM" id="SSF109604">
    <property type="entry name" value="HD-domain/PDEase-like"/>
    <property type="match status" value="1"/>
</dbReference>
<evidence type="ECO:0000256" key="13">
    <source>
        <dbReference type="PIRSR" id="PIRSR607828-2"/>
    </source>
</evidence>
<evidence type="ECO:0000313" key="16">
    <source>
        <dbReference type="Proteomes" id="UP001186944"/>
    </source>
</evidence>
<dbReference type="Gene3D" id="1.10.3210.10">
    <property type="entry name" value="Hypothetical protein af1432"/>
    <property type="match status" value="1"/>
</dbReference>
<proteinExistence type="inferred from homology"/>
<dbReference type="GO" id="GO:0050113">
    <property type="term" value="F:inositol oxygenase activity"/>
    <property type="evidence" value="ECO:0007669"/>
    <property type="project" value="UniProtKB-UniRule"/>
</dbReference>
<evidence type="ECO:0000313" key="15">
    <source>
        <dbReference type="EMBL" id="KAK3087568.1"/>
    </source>
</evidence>
<feature type="binding site" evidence="13">
    <location>
        <position position="203"/>
    </location>
    <ligand>
        <name>Fe cation</name>
        <dbReference type="ChEBI" id="CHEBI:24875"/>
        <label>1</label>
    </ligand>
</feature>
<keyword evidence="7 13" id="KW-0479">Metal-binding</keyword>
<feature type="binding site" evidence="12">
    <location>
        <position position="136"/>
    </location>
    <ligand>
        <name>substrate</name>
    </ligand>
</feature>
<dbReference type="PANTHER" id="PTHR12588:SF0">
    <property type="entry name" value="INOSITOL OXYGENASE"/>
    <property type="match status" value="1"/>
</dbReference>
<evidence type="ECO:0000256" key="4">
    <source>
        <dbReference type="ARBA" id="ARBA00011919"/>
    </source>
</evidence>
<feature type="binding site" evidence="13">
    <location>
        <position position="132"/>
    </location>
    <ligand>
        <name>Fe cation</name>
        <dbReference type="ChEBI" id="CHEBI:24875"/>
        <label>1</label>
    </ligand>
</feature>
<feature type="binding site" evidence="12">
    <location>
        <position position="38"/>
    </location>
    <ligand>
        <name>substrate</name>
    </ligand>
</feature>
<feature type="binding site" evidence="13">
    <location>
        <position position="133"/>
    </location>
    <ligand>
        <name>Fe cation</name>
        <dbReference type="ChEBI" id="CHEBI:24875"/>
        <label>1</label>
    </ligand>
</feature>
<comment type="pathway">
    <text evidence="2 14">Polyol metabolism; myo-inositol degradation into D-glucuronate; D-glucuronate from myo-inositol: step 1/1.</text>
</comment>
<feature type="binding site" evidence="13">
    <location>
        <position position="229"/>
    </location>
    <ligand>
        <name>Fe cation</name>
        <dbReference type="ChEBI" id="CHEBI:24875"/>
        <label>1</label>
    </ligand>
</feature>
<feature type="binding site" evidence="12">
    <location>
        <begin position="94"/>
        <end position="96"/>
    </location>
    <ligand>
        <name>substrate</name>
    </ligand>
</feature>
<keyword evidence="6 14" id="KW-0963">Cytoplasm</keyword>
<keyword evidence="8 14" id="KW-0560">Oxidoreductase</keyword>
<dbReference type="GO" id="GO:0005506">
    <property type="term" value="F:iron ion binding"/>
    <property type="evidence" value="ECO:0007669"/>
    <property type="project" value="InterPro"/>
</dbReference>
<feature type="binding site" evidence="12">
    <location>
        <begin position="150"/>
        <end position="151"/>
    </location>
    <ligand>
        <name>substrate</name>
    </ligand>
</feature>
<dbReference type="PANTHER" id="PTHR12588">
    <property type="entry name" value="MYOINOSITOL OXYGENASE"/>
    <property type="match status" value="1"/>
</dbReference>
<dbReference type="Pfam" id="PF05153">
    <property type="entry name" value="MIOX"/>
    <property type="match status" value="1"/>
</dbReference>
<comment type="subcellular location">
    <subcellularLocation>
        <location evidence="1 14">Cytoplasm</location>
    </subcellularLocation>
</comment>
<gene>
    <name evidence="15" type="ORF">FSP39_007628</name>
</gene>
<evidence type="ECO:0000256" key="8">
    <source>
        <dbReference type="ARBA" id="ARBA00023002"/>
    </source>
</evidence>
<evidence type="ECO:0000256" key="2">
    <source>
        <dbReference type="ARBA" id="ARBA00005167"/>
    </source>
</evidence>
<comment type="catalytic activity">
    <reaction evidence="11 14">
        <text>myo-inositol + O2 = D-glucuronate + H2O + H(+)</text>
        <dbReference type="Rhea" id="RHEA:23696"/>
        <dbReference type="ChEBI" id="CHEBI:15377"/>
        <dbReference type="ChEBI" id="CHEBI:15378"/>
        <dbReference type="ChEBI" id="CHEBI:15379"/>
        <dbReference type="ChEBI" id="CHEBI:17268"/>
        <dbReference type="ChEBI" id="CHEBI:58720"/>
        <dbReference type="EC" id="1.13.99.1"/>
    </reaction>
</comment>
<feature type="binding site" evidence="12">
    <location>
        <begin position="229"/>
        <end position="230"/>
    </location>
    <ligand>
        <name>substrate</name>
    </ligand>
</feature>
<sequence length="294" mass="34613">MQKSSLEVPGCIPQRDTPIVLEDPSEYRPEYKNVKDFRNFSIHTSPQRVINTYKMMHTYQTLDYVKEKMKFWGKFDHAEMSIMEALASLNSFLDESDPDVDIPNSMHAFQTAEGIREKHPDKEWFQVTGLIHDIGKVMSHWGEPQWSTVGDTFPVGCAPDDSIVFGIESFKDNPDMKDEKLNTKLGIYEENCGLDKVNMSWGHDEYLYRVLQNHGHNLPEEALYMIRFHSFYPWHTSGAYYHLCNNKDLEMLPWIREFNKFDLYTKRPDMLDESELVPYYTKLVEKYVPGKIKW</sequence>
<organism evidence="15 16">
    <name type="scientific">Pinctada imbricata</name>
    <name type="common">Atlantic pearl-oyster</name>
    <name type="synonym">Pinctada martensii</name>
    <dbReference type="NCBI Taxonomy" id="66713"/>
    <lineage>
        <taxon>Eukaryota</taxon>
        <taxon>Metazoa</taxon>
        <taxon>Spiralia</taxon>
        <taxon>Lophotrochozoa</taxon>
        <taxon>Mollusca</taxon>
        <taxon>Bivalvia</taxon>
        <taxon>Autobranchia</taxon>
        <taxon>Pteriomorphia</taxon>
        <taxon>Pterioida</taxon>
        <taxon>Pterioidea</taxon>
        <taxon>Pteriidae</taxon>
        <taxon>Pinctada</taxon>
    </lineage>
</organism>
<dbReference type="GO" id="GO:0005737">
    <property type="term" value="C:cytoplasm"/>
    <property type="evidence" value="ECO:0007669"/>
    <property type="project" value="UniProtKB-SubCell"/>
</dbReference>
<keyword evidence="9 13" id="KW-0408">Iron</keyword>
<evidence type="ECO:0000256" key="7">
    <source>
        <dbReference type="ARBA" id="ARBA00022723"/>
    </source>
</evidence>
<evidence type="ECO:0000256" key="12">
    <source>
        <dbReference type="PIRSR" id="PIRSR607828-1"/>
    </source>
</evidence>
<comment type="caution">
    <text evidence="15">The sequence shown here is derived from an EMBL/GenBank/DDBJ whole genome shotgun (WGS) entry which is preliminary data.</text>
</comment>
<evidence type="ECO:0000256" key="6">
    <source>
        <dbReference type="ARBA" id="ARBA00022490"/>
    </source>
</evidence>
<dbReference type="GO" id="GO:0019310">
    <property type="term" value="P:inositol catabolic process"/>
    <property type="evidence" value="ECO:0007669"/>
    <property type="project" value="UniProtKB-UniRule"/>
</dbReference>
<evidence type="ECO:0000256" key="10">
    <source>
        <dbReference type="ARBA" id="ARBA00029668"/>
    </source>
</evidence>
<reference evidence="15" key="1">
    <citation type="submission" date="2019-08" db="EMBL/GenBank/DDBJ databases">
        <title>The improved chromosome-level genome for the pearl oyster Pinctada fucata martensii using PacBio sequencing and Hi-C.</title>
        <authorList>
            <person name="Zheng Z."/>
        </authorList>
    </citation>
    <scope>NUCLEOTIDE SEQUENCE</scope>
    <source>
        <strain evidence="15">ZZ-2019</strain>
        <tissue evidence="15">Adductor muscle</tissue>
    </source>
</reference>
<dbReference type="AlphaFoldDB" id="A0AA89BN45"/>